<dbReference type="PANTHER" id="PTHR42939:SF1">
    <property type="entry name" value="ABC TRANSPORTER ATP-BINDING PROTEIN ALBC-RELATED"/>
    <property type="match status" value="1"/>
</dbReference>
<comment type="caution">
    <text evidence="5">The sequence shown here is derived from an EMBL/GenBank/DDBJ whole genome shotgun (WGS) entry which is preliminary data.</text>
</comment>
<name>A0ABW9ZT16_9BACT</name>
<evidence type="ECO:0000313" key="6">
    <source>
        <dbReference type="Proteomes" id="UP000753802"/>
    </source>
</evidence>
<dbReference type="SUPFAM" id="SSF52540">
    <property type="entry name" value="P-loop containing nucleoside triphosphate hydrolases"/>
    <property type="match status" value="1"/>
</dbReference>
<organism evidence="5 6">
    <name type="scientific">Sediminibacterium roseum</name>
    <dbReference type="NCBI Taxonomy" id="1978412"/>
    <lineage>
        <taxon>Bacteria</taxon>
        <taxon>Pseudomonadati</taxon>
        <taxon>Bacteroidota</taxon>
        <taxon>Chitinophagia</taxon>
        <taxon>Chitinophagales</taxon>
        <taxon>Chitinophagaceae</taxon>
        <taxon>Sediminibacterium</taxon>
    </lineage>
</organism>
<dbReference type="InterPro" id="IPR003439">
    <property type="entry name" value="ABC_transporter-like_ATP-bd"/>
</dbReference>
<gene>
    <name evidence="5" type="ORF">GWC95_03040</name>
</gene>
<evidence type="ECO:0000259" key="4">
    <source>
        <dbReference type="PROSITE" id="PS50893"/>
    </source>
</evidence>
<dbReference type="RefSeq" id="WP_161817190.1">
    <property type="nucleotide sequence ID" value="NZ_JAACJS010000002.1"/>
</dbReference>
<dbReference type="GO" id="GO:0005524">
    <property type="term" value="F:ATP binding"/>
    <property type="evidence" value="ECO:0007669"/>
    <property type="project" value="UniProtKB-KW"/>
</dbReference>
<dbReference type="PANTHER" id="PTHR42939">
    <property type="entry name" value="ABC TRANSPORTER ATP-BINDING PROTEIN ALBC-RELATED"/>
    <property type="match status" value="1"/>
</dbReference>
<dbReference type="Proteomes" id="UP000753802">
    <property type="component" value="Unassembled WGS sequence"/>
</dbReference>
<dbReference type="InterPro" id="IPR003593">
    <property type="entry name" value="AAA+_ATPase"/>
</dbReference>
<dbReference type="SMART" id="SM00382">
    <property type="entry name" value="AAA"/>
    <property type="match status" value="1"/>
</dbReference>
<dbReference type="Gene3D" id="3.40.50.300">
    <property type="entry name" value="P-loop containing nucleotide triphosphate hydrolases"/>
    <property type="match status" value="1"/>
</dbReference>
<dbReference type="PROSITE" id="PS50893">
    <property type="entry name" value="ABC_TRANSPORTER_2"/>
    <property type="match status" value="1"/>
</dbReference>
<keyword evidence="6" id="KW-1185">Reference proteome</keyword>
<dbReference type="Pfam" id="PF00005">
    <property type="entry name" value="ABC_tran"/>
    <property type="match status" value="1"/>
</dbReference>
<reference evidence="5 6" key="1">
    <citation type="submission" date="2020-01" db="EMBL/GenBank/DDBJ databases">
        <title>Genome analysis.</title>
        <authorList>
            <person name="Wu S."/>
            <person name="Wang G."/>
        </authorList>
    </citation>
    <scope>NUCLEOTIDE SEQUENCE [LARGE SCALE GENOMIC DNA]</scope>
    <source>
        <strain evidence="5 6">SYL130</strain>
    </source>
</reference>
<evidence type="ECO:0000256" key="3">
    <source>
        <dbReference type="ARBA" id="ARBA00022840"/>
    </source>
</evidence>
<dbReference type="EMBL" id="JAACJS010000002">
    <property type="protein sequence ID" value="NCI48882.1"/>
    <property type="molecule type" value="Genomic_DNA"/>
</dbReference>
<evidence type="ECO:0000256" key="1">
    <source>
        <dbReference type="ARBA" id="ARBA00022448"/>
    </source>
</evidence>
<dbReference type="InterPro" id="IPR051782">
    <property type="entry name" value="ABC_Transporter_VariousFunc"/>
</dbReference>
<keyword evidence="1" id="KW-0813">Transport</keyword>
<evidence type="ECO:0000313" key="5">
    <source>
        <dbReference type="EMBL" id="NCI48882.1"/>
    </source>
</evidence>
<sequence length="278" mass="31232">MIQFSEVHFGYRKKKPLYRNLKLTVEAGHIYGLLGKNGAGKSTLLKLISGLVFPSAGKVEVLGQEPRRRQPSFLEKVFVIPEEIETPDVDVIGFADDHAPFYPNFDKQLFLRLLNDFDVPQTNLKAMSYGQKKKTWIALGIAANTQLLILDEPTNGLDIPSKRQFRKMLAATVTDERCVIISTHQVRDLDSLIDNIIIVDEGELILNANINTITQKIAFRQYQEEGDALDSLYSENNLLGTSAVVLNNGEDENVRMDTELFFNAAIANKTKIQSLFSN</sequence>
<dbReference type="CDD" id="cd03230">
    <property type="entry name" value="ABC_DR_subfamily_A"/>
    <property type="match status" value="1"/>
</dbReference>
<keyword evidence="2" id="KW-0547">Nucleotide-binding</keyword>
<evidence type="ECO:0000256" key="2">
    <source>
        <dbReference type="ARBA" id="ARBA00022741"/>
    </source>
</evidence>
<accession>A0ABW9ZT16</accession>
<keyword evidence="3 5" id="KW-0067">ATP-binding</keyword>
<protein>
    <submittedName>
        <fullName evidence="5">ATP-binding cassette domain-containing protein</fullName>
    </submittedName>
</protein>
<dbReference type="InterPro" id="IPR027417">
    <property type="entry name" value="P-loop_NTPase"/>
</dbReference>
<feature type="domain" description="ABC transporter" evidence="4">
    <location>
        <begin position="2"/>
        <end position="226"/>
    </location>
</feature>
<proteinExistence type="predicted"/>